<feature type="non-terminal residue" evidence="2">
    <location>
        <position position="1"/>
    </location>
</feature>
<reference evidence="2 3" key="1">
    <citation type="journal article" date="2019" name="Genome Biol. Evol.">
        <title>Insights into the evolution of the New World diploid cottons (Gossypium, subgenus Houzingenia) based on genome sequencing.</title>
        <authorList>
            <person name="Grover C.E."/>
            <person name="Arick M.A. 2nd"/>
            <person name="Thrash A."/>
            <person name="Conover J.L."/>
            <person name="Sanders W.S."/>
            <person name="Peterson D.G."/>
            <person name="Frelichowski J.E."/>
            <person name="Scheffler J.A."/>
            <person name="Scheffler B.E."/>
            <person name="Wendel J.F."/>
        </authorList>
    </citation>
    <scope>NUCLEOTIDE SEQUENCE [LARGE SCALE GENOMIC DNA]</scope>
    <source>
        <strain evidence="2">1</strain>
        <tissue evidence="2">Leaf</tissue>
    </source>
</reference>
<evidence type="ECO:0000313" key="3">
    <source>
        <dbReference type="Proteomes" id="UP000593576"/>
    </source>
</evidence>
<feature type="compositionally biased region" description="Basic and acidic residues" evidence="1">
    <location>
        <begin position="144"/>
        <end position="163"/>
    </location>
</feature>
<dbReference type="OrthoDB" id="1652441at2759"/>
<name>A0A7J9MYE4_GOSSC</name>
<dbReference type="Proteomes" id="UP000593576">
    <property type="component" value="Unassembled WGS sequence"/>
</dbReference>
<dbReference type="AlphaFoldDB" id="A0A7J9MYE4"/>
<protein>
    <recommendedName>
        <fullName evidence="4">DUF4283 domain-containing protein</fullName>
    </recommendedName>
</protein>
<evidence type="ECO:0008006" key="4">
    <source>
        <dbReference type="Google" id="ProtNLM"/>
    </source>
</evidence>
<accession>A0A7J9MYE4</accession>
<evidence type="ECO:0000313" key="2">
    <source>
        <dbReference type="EMBL" id="MBA0875806.1"/>
    </source>
</evidence>
<evidence type="ECO:0000256" key="1">
    <source>
        <dbReference type="SAM" id="MobiDB-lite"/>
    </source>
</evidence>
<feature type="compositionally biased region" description="Basic and acidic residues" evidence="1">
    <location>
        <begin position="122"/>
        <end position="135"/>
    </location>
</feature>
<proteinExistence type="predicted"/>
<comment type="caution">
    <text evidence="2">The sequence shown here is derived from an EMBL/GenBank/DDBJ whole genome shotgun (WGS) entry which is preliminary data.</text>
</comment>
<keyword evidence="3" id="KW-1185">Reference proteome</keyword>
<organism evidence="2 3">
    <name type="scientific">Gossypium schwendimanii</name>
    <name type="common">Cotton</name>
    <dbReference type="NCBI Taxonomy" id="34291"/>
    <lineage>
        <taxon>Eukaryota</taxon>
        <taxon>Viridiplantae</taxon>
        <taxon>Streptophyta</taxon>
        <taxon>Embryophyta</taxon>
        <taxon>Tracheophyta</taxon>
        <taxon>Spermatophyta</taxon>
        <taxon>Magnoliopsida</taxon>
        <taxon>eudicotyledons</taxon>
        <taxon>Gunneridae</taxon>
        <taxon>Pentapetalae</taxon>
        <taxon>rosids</taxon>
        <taxon>malvids</taxon>
        <taxon>Malvales</taxon>
        <taxon>Malvaceae</taxon>
        <taxon>Malvoideae</taxon>
        <taxon>Gossypium</taxon>
    </lineage>
</organism>
<dbReference type="EMBL" id="JABFAF010211401">
    <property type="protein sequence ID" value="MBA0875806.1"/>
    <property type="molecule type" value="Genomic_DNA"/>
</dbReference>
<sequence length="163" mass="19058">VPVRFAEEDEDVIENYSWCLVGRVFTESVVHFPSLRNTMLEREEDPLRIPFNHAIFWVQVHNLPLGFLTEGMANQFRNFIGQFLEYDTNLITRGGRTFMCIRVKLDFAKRVIQMTSPWLREEPREGVKVEERSEQHMGNQSNESLRENRGSKLGNHEMTGKGN</sequence>
<feature type="region of interest" description="Disordered" evidence="1">
    <location>
        <begin position="122"/>
        <end position="163"/>
    </location>
</feature>
<gene>
    <name evidence="2" type="ORF">Goshw_017723</name>
</gene>
<feature type="non-terminal residue" evidence="2">
    <location>
        <position position="163"/>
    </location>
</feature>